<sequence length="235" mass="25205">MLKLFSLSSSLSILFLASAHAESQVQLSHVPSQSQVEDFNEPRGASKGVEARPILVIASELIKYFEGWYPSAYDDPAAYCTIGYGHLIALQACASIDLGEFARPLSKGAGAALLEKDTRTARIAVQRYVKVDLSDEQFSALASFTFNVGKEKFADSTLLELVNDGDFDAAANQFGRWIKAKGKVLPGLKDRRACEAALFRGNLQSGKNSTFDRSDCAGLGVASGAGPVIDIFVGE</sequence>
<dbReference type="AlphaFoldDB" id="A0AAE2MEY2"/>
<dbReference type="InterPro" id="IPR051018">
    <property type="entry name" value="Bacteriophage_GH24"/>
</dbReference>
<dbReference type="CDD" id="cd00737">
    <property type="entry name" value="lyz_endolysin_autolysin"/>
    <property type="match status" value="1"/>
</dbReference>
<feature type="signal peptide" evidence="8">
    <location>
        <begin position="1"/>
        <end position="21"/>
    </location>
</feature>
<keyword evidence="3 7" id="KW-0081">Bacteriolytic enzyme</keyword>
<dbReference type="GO" id="GO:0031640">
    <property type="term" value="P:killing of cells of another organism"/>
    <property type="evidence" value="ECO:0007669"/>
    <property type="project" value="UniProtKB-KW"/>
</dbReference>
<evidence type="ECO:0000256" key="3">
    <source>
        <dbReference type="ARBA" id="ARBA00022638"/>
    </source>
</evidence>
<dbReference type="RefSeq" id="WP_183605398.1">
    <property type="nucleotide sequence ID" value="NZ_JACHAZ010000002.1"/>
</dbReference>
<proteinExistence type="inferred from homology"/>
<dbReference type="Pfam" id="PF00959">
    <property type="entry name" value="Phage_lysozyme"/>
    <property type="match status" value="1"/>
</dbReference>
<comment type="similarity">
    <text evidence="7">Belongs to the glycosyl hydrolase 24 family.</text>
</comment>
<comment type="catalytic activity">
    <reaction evidence="1 7">
        <text>Hydrolysis of (1-&gt;4)-beta-linkages between N-acetylmuramic acid and N-acetyl-D-glucosamine residues in a peptidoglycan and between N-acetyl-D-glucosamine residues in chitodextrins.</text>
        <dbReference type="EC" id="3.2.1.17"/>
    </reaction>
</comment>
<evidence type="ECO:0000313" key="10">
    <source>
        <dbReference type="Proteomes" id="UP000538507"/>
    </source>
</evidence>
<dbReference type="InterPro" id="IPR034690">
    <property type="entry name" value="Endolysin_T4_type"/>
</dbReference>
<dbReference type="GO" id="GO:0009253">
    <property type="term" value="P:peptidoglycan catabolic process"/>
    <property type="evidence" value="ECO:0007669"/>
    <property type="project" value="InterPro"/>
</dbReference>
<evidence type="ECO:0000256" key="5">
    <source>
        <dbReference type="ARBA" id="ARBA00023200"/>
    </source>
</evidence>
<dbReference type="Gene3D" id="1.10.530.40">
    <property type="match status" value="1"/>
</dbReference>
<dbReference type="EC" id="3.2.1.17" evidence="7"/>
<evidence type="ECO:0000256" key="1">
    <source>
        <dbReference type="ARBA" id="ARBA00000632"/>
    </source>
</evidence>
<accession>A0AAE2MEY2</accession>
<name>A0AAE2MEY2_RHILE</name>
<evidence type="ECO:0000256" key="6">
    <source>
        <dbReference type="ARBA" id="ARBA00023295"/>
    </source>
</evidence>
<keyword evidence="4 7" id="KW-0378">Hydrolase</keyword>
<evidence type="ECO:0000256" key="8">
    <source>
        <dbReference type="SAM" id="SignalP"/>
    </source>
</evidence>
<dbReference type="InterPro" id="IPR002196">
    <property type="entry name" value="Glyco_hydro_24"/>
</dbReference>
<keyword evidence="5" id="KW-1035">Host cytoplasm</keyword>
<organism evidence="9 10">
    <name type="scientific">Rhizobium leguminosarum</name>
    <dbReference type="NCBI Taxonomy" id="384"/>
    <lineage>
        <taxon>Bacteria</taxon>
        <taxon>Pseudomonadati</taxon>
        <taxon>Pseudomonadota</taxon>
        <taxon>Alphaproteobacteria</taxon>
        <taxon>Hyphomicrobiales</taxon>
        <taxon>Rhizobiaceae</taxon>
        <taxon>Rhizobium/Agrobacterium group</taxon>
        <taxon>Rhizobium</taxon>
    </lineage>
</organism>
<protein>
    <recommendedName>
        <fullName evidence="7">Lysozyme</fullName>
        <ecNumber evidence="7">3.2.1.17</ecNumber>
    </recommendedName>
</protein>
<keyword evidence="8" id="KW-0732">Signal</keyword>
<dbReference type="EMBL" id="JACIGO010000001">
    <property type="protein sequence ID" value="MBB4288096.1"/>
    <property type="molecule type" value="Genomic_DNA"/>
</dbReference>
<keyword evidence="2 7" id="KW-0929">Antimicrobial</keyword>
<feature type="chain" id="PRO_5041963926" description="Lysozyme" evidence="8">
    <location>
        <begin position="22"/>
        <end position="235"/>
    </location>
</feature>
<dbReference type="PANTHER" id="PTHR38107:SF3">
    <property type="entry name" value="LYSOZYME RRRD-RELATED"/>
    <property type="match status" value="1"/>
</dbReference>
<evidence type="ECO:0000256" key="4">
    <source>
        <dbReference type="ARBA" id="ARBA00022801"/>
    </source>
</evidence>
<dbReference type="GO" id="GO:0003796">
    <property type="term" value="F:lysozyme activity"/>
    <property type="evidence" value="ECO:0007669"/>
    <property type="project" value="UniProtKB-EC"/>
</dbReference>
<evidence type="ECO:0000313" key="9">
    <source>
        <dbReference type="EMBL" id="MBB4288096.1"/>
    </source>
</evidence>
<dbReference type="InterPro" id="IPR033907">
    <property type="entry name" value="Endolysin_autolysin"/>
</dbReference>
<dbReference type="InterPro" id="IPR023346">
    <property type="entry name" value="Lysozyme-like_dom_sf"/>
</dbReference>
<dbReference type="SUPFAM" id="SSF53955">
    <property type="entry name" value="Lysozyme-like"/>
    <property type="match status" value="1"/>
</dbReference>
<comment type="caution">
    <text evidence="9">The sequence shown here is derived from an EMBL/GenBank/DDBJ whole genome shotgun (WGS) entry which is preliminary data.</text>
</comment>
<reference evidence="9 10" key="1">
    <citation type="submission" date="2020-08" db="EMBL/GenBank/DDBJ databases">
        <title>Genomic Encyclopedia of Type Strains, Phase IV (KMG-V): Genome sequencing to study the core and pangenomes of soil and plant-associated prokaryotes.</title>
        <authorList>
            <person name="Whitman W."/>
        </authorList>
    </citation>
    <scope>NUCLEOTIDE SEQUENCE [LARGE SCALE GENOMIC DNA]</scope>
    <source>
        <strain evidence="9 10">SEMIA 415</strain>
    </source>
</reference>
<evidence type="ECO:0000256" key="2">
    <source>
        <dbReference type="ARBA" id="ARBA00022529"/>
    </source>
</evidence>
<evidence type="ECO:0000256" key="7">
    <source>
        <dbReference type="RuleBase" id="RU003788"/>
    </source>
</evidence>
<keyword evidence="6 7" id="KW-0326">Glycosidase</keyword>
<dbReference type="Proteomes" id="UP000538507">
    <property type="component" value="Unassembled WGS sequence"/>
</dbReference>
<dbReference type="GO" id="GO:0042742">
    <property type="term" value="P:defense response to bacterium"/>
    <property type="evidence" value="ECO:0007669"/>
    <property type="project" value="UniProtKB-KW"/>
</dbReference>
<dbReference type="HAMAP" id="MF_04110">
    <property type="entry name" value="ENDOLYSIN_T4"/>
    <property type="match status" value="1"/>
</dbReference>
<dbReference type="InterPro" id="IPR023347">
    <property type="entry name" value="Lysozyme_dom_sf"/>
</dbReference>
<gene>
    <name evidence="9" type="ORF">GGE16_000112</name>
</gene>
<dbReference type="GO" id="GO:0016998">
    <property type="term" value="P:cell wall macromolecule catabolic process"/>
    <property type="evidence" value="ECO:0007669"/>
    <property type="project" value="InterPro"/>
</dbReference>
<dbReference type="PANTHER" id="PTHR38107">
    <property type="match status" value="1"/>
</dbReference>